<dbReference type="InterPro" id="IPR036812">
    <property type="entry name" value="NAD(P)_OxRdtase_dom_sf"/>
</dbReference>
<evidence type="ECO:0000256" key="1">
    <source>
        <dbReference type="ARBA" id="ARBA00023002"/>
    </source>
</evidence>
<accession>A8N5Z2</accession>
<dbReference type="InParanoid" id="A8N5Z2"/>
<dbReference type="GeneID" id="6006726"/>
<reference evidence="3 4" key="1">
    <citation type="journal article" date="2010" name="Proc. Natl. Acad. Sci. U.S.A.">
        <title>Insights into evolution of multicellular fungi from the assembled chromosomes of the mushroom Coprinopsis cinerea (Coprinus cinereus).</title>
        <authorList>
            <person name="Stajich J.E."/>
            <person name="Wilke S.K."/>
            <person name="Ahren D."/>
            <person name="Au C.H."/>
            <person name="Birren B.W."/>
            <person name="Borodovsky M."/>
            <person name="Burns C."/>
            <person name="Canback B."/>
            <person name="Casselton L.A."/>
            <person name="Cheng C.K."/>
            <person name="Deng J."/>
            <person name="Dietrich F.S."/>
            <person name="Fargo D.C."/>
            <person name="Farman M.L."/>
            <person name="Gathman A.C."/>
            <person name="Goldberg J."/>
            <person name="Guigo R."/>
            <person name="Hoegger P.J."/>
            <person name="Hooker J.B."/>
            <person name="Huggins A."/>
            <person name="James T.Y."/>
            <person name="Kamada T."/>
            <person name="Kilaru S."/>
            <person name="Kodira C."/>
            <person name="Kues U."/>
            <person name="Kupfer D."/>
            <person name="Kwan H.S."/>
            <person name="Lomsadze A."/>
            <person name="Li W."/>
            <person name="Lilly W.W."/>
            <person name="Ma L.J."/>
            <person name="Mackey A.J."/>
            <person name="Manning G."/>
            <person name="Martin F."/>
            <person name="Muraguchi H."/>
            <person name="Natvig D.O."/>
            <person name="Palmerini H."/>
            <person name="Ramesh M.A."/>
            <person name="Rehmeyer C.J."/>
            <person name="Roe B.A."/>
            <person name="Shenoy N."/>
            <person name="Stanke M."/>
            <person name="Ter-Hovhannisyan V."/>
            <person name="Tunlid A."/>
            <person name="Velagapudi R."/>
            <person name="Vision T.J."/>
            <person name="Zeng Q."/>
            <person name="Zolan M.E."/>
            <person name="Pukkila P.J."/>
        </authorList>
    </citation>
    <scope>NUCLEOTIDE SEQUENCE [LARGE SCALE GENOMIC DNA]</scope>
    <source>
        <strain evidence="4">Okayama-7 / 130 / ATCC MYA-4618 / FGSC 9003</strain>
    </source>
</reference>
<evidence type="ECO:0000313" key="4">
    <source>
        <dbReference type="Proteomes" id="UP000001861"/>
    </source>
</evidence>
<dbReference type="OMA" id="TFPAHEV"/>
<dbReference type="Pfam" id="PF00248">
    <property type="entry name" value="Aldo_ket_red"/>
    <property type="match status" value="1"/>
</dbReference>
<dbReference type="STRING" id="240176.A8N5Z2"/>
<sequence length="350" mass="39366">MSIPEADKVKMPYVRLGNSGLKVSKIILGTMSYGSPEWQKWVLGEEEGIQHIKYAYEAGINTFDTANVYSNGLSEVILGKAIKQLNLPRDEIVVLTKVYGTVGREPSTIFGPSNINPDEYRYVNQHGLSRKHIFDSVKHSLERLQLDYIDLLQCHRFDYNTPIEETMQALHDVVKAGYVRYIGMSSCYAWQFQVMQNYAIKNNLTPFISMQNHYNLVYREEEREMFPTLKLFGVGSIPWSPLARGLLTRPLSEQTTRGSTDFSIGKYGAGAGTEAILERVEEVAKKRGLTMAQVGVAWILSKPGVTAPIVGTTSLKNLEDLLAAVHITLTEEEILYLEEPYKPQAIIGHT</sequence>
<keyword evidence="1" id="KW-0560">Oxidoreductase</keyword>
<comment type="caution">
    <text evidence="3">The sequence shown here is derived from an EMBL/GenBank/DDBJ whole genome shotgun (WGS) entry which is preliminary data.</text>
</comment>
<dbReference type="GO" id="GO:0016491">
    <property type="term" value="F:oxidoreductase activity"/>
    <property type="evidence" value="ECO:0007669"/>
    <property type="project" value="UniProtKB-KW"/>
</dbReference>
<dbReference type="FunFam" id="3.20.20.100:FF:000004">
    <property type="entry name" value="Oxidoreductase, aldo/keto reductase"/>
    <property type="match status" value="1"/>
</dbReference>
<dbReference type="InterPro" id="IPR050523">
    <property type="entry name" value="AKR_Detox_Biosynth"/>
</dbReference>
<dbReference type="GO" id="GO:0005829">
    <property type="term" value="C:cytosol"/>
    <property type="evidence" value="ECO:0007669"/>
    <property type="project" value="UniProtKB-ARBA"/>
</dbReference>
<dbReference type="RefSeq" id="XP_001830287.2">
    <property type="nucleotide sequence ID" value="XM_001830235.2"/>
</dbReference>
<dbReference type="eggNOG" id="KOG1575">
    <property type="taxonomic scope" value="Eukaryota"/>
</dbReference>
<dbReference type="OrthoDB" id="48988at2759"/>
<dbReference type="KEGG" id="cci:CC1G_01923"/>
<evidence type="ECO:0000259" key="2">
    <source>
        <dbReference type="Pfam" id="PF00248"/>
    </source>
</evidence>
<keyword evidence="4" id="KW-1185">Reference proteome</keyword>
<proteinExistence type="predicted"/>
<name>A8N5Z2_COPC7</name>
<dbReference type="EMBL" id="AACS02000003">
    <property type="protein sequence ID" value="EAU91434.2"/>
    <property type="molecule type" value="Genomic_DNA"/>
</dbReference>
<dbReference type="InterPro" id="IPR023210">
    <property type="entry name" value="NADP_OxRdtase_dom"/>
</dbReference>
<feature type="domain" description="NADP-dependent oxidoreductase" evidence="2">
    <location>
        <begin position="25"/>
        <end position="339"/>
    </location>
</feature>
<gene>
    <name evidence="3" type="ORF">CC1G_01923</name>
</gene>
<dbReference type="HOGENOM" id="CLU_023205_2_0_1"/>
<dbReference type="FunCoup" id="A8N5Z2">
    <property type="interactions" value="20"/>
</dbReference>
<protein>
    <submittedName>
        <fullName evidence="3">Aryl-alcohol dehydrogenase</fullName>
    </submittedName>
</protein>
<dbReference type="PANTHER" id="PTHR43364">
    <property type="entry name" value="NADH-SPECIFIC METHYLGLYOXAL REDUCTASE-RELATED"/>
    <property type="match status" value="1"/>
</dbReference>
<dbReference type="PANTHER" id="PTHR43364:SF4">
    <property type="entry name" value="NAD(P)-LINKED OXIDOREDUCTASE SUPERFAMILY PROTEIN"/>
    <property type="match status" value="1"/>
</dbReference>
<dbReference type="Gene3D" id="3.20.20.100">
    <property type="entry name" value="NADP-dependent oxidoreductase domain"/>
    <property type="match status" value="1"/>
</dbReference>
<evidence type="ECO:0000313" key="3">
    <source>
        <dbReference type="EMBL" id="EAU91434.2"/>
    </source>
</evidence>
<dbReference type="AlphaFoldDB" id="A8N5Z2"/>
<organism evidence="3 4">
    <name type="scientific">Coprinopsis cinerea (strain Okayama-7 / 130 / ATCC MYA-4618 / FGSC 9003)</name>
    <name type="common">Inky cap fungus</name>
    <name type="synonym">Hormographiella aspergillata</name>
    <dbReference type="NCBI Taxonomy" id="240176"/>
    <lineage>
        <taxon>Eukaryota</taxon>
        <taxon>Fungi</taxon>
        <taxon>Dikarya</taxon>
        <taxon>Basidiomycota</taxon>
        <taxon>Agaricomycotina</taxon>
        <taxon>Agaricomycetes</taxon>
        <taxon>Agaricomycetidae</taxon>
        <taxon>Agaricales</taxon>
        <taxon>Agaricineae</taxon>
        <taxon>Psathyrellaceae</taxon>
        <taxon>Coprinopsis</taxon>
    </lineage>
</organism>
<dbReference type="SUPFAM" id="SSF51430">
    <property type="entry name" value="NAD(P)-linked oxidoreductase"/>
    <property type="match status" value="1"/>
</dbReference>
<dbReference type="Proteomes" id="UP000001861">
    <property type="component" value="Unassembled WGS sequence"/>
</dbReference>
<dbReference type="CDD" id="cd19079">
    <property type="entry name" value="AKR_EcYajO-like"/>
    <property type="match status" value="1"/>
</dbReference>
<dbReference type="VEuPathDB" id="FungiDB:CC1G_01923"/>